<sequence>MTTSAITTNTAVLLTTEADIVPIALPVDGKDRLTVMYSVIRCRNVDVVALTSRLDMWLDDEGMYNHPVNPVATFLAARHGFTWQKYHGPVLLTGGADDEGETLPLTVDQVRALLTSLGDIAG</sequence>
<dbReference type="InterPro" id="IPR024559">
    <property type="entry name" value="DUF3846"/>
</dbReference>
<dbReference type="KEGG" id="arev:RVR_P12"/>
<name>A0A7R6T9M9_9ACTN</name>
<keyword evidence="2" id="KW-0614">Plasmid</keyword>
<dbReference type="Proteomes" id="UP000595703">
    <property type="component" value="Plasmid pRVR1"/>
</dbReference>
<dbReference type="EMBL" id="AP018366">
    <property type="protein sequence ID" value="BBG20634.1"/>
    <property type="molecule type" value="Genomic_DNA"/>
</dbReference>
<evidence type="ECO:0000313" key="2">
    <source>
        <dbReference type="EMBL" id="BBG20634.1"/>
    </source>
</evidence>
<dbReference type="AlphaFoldDB" id="A0A7R6T9M9"/>
<evidence type="ECO:0000313" key="3">
    <source>
        <dbReference type="Proteomes" id="UP000595703"/>
    </source>
</evidence>
<feature type="domain" description="DUF3846" evidence="1">
    <location>
        <begin position="30"/>
        <end position="114"/>
    </location>
</feature>
<dbReference type="Pfam" id="PF12957">
    <property type="entry name" value="DUF3846"/>
    <property type="match status" value="1"/>
</dbReference>
<protein>
    <recommendedName>
        <fullName evidence="1">DUF3846 domain-containing protein</fullName>
    </recommendedName>
</protein>
<gene>
    <name evidence="2" type="ORF">RVR_P12</name>
</gene>
<proteinExistence type="predicted"/>
<keyword evidence="3" id="KW-1185">Reference proteome</keyword>
<dbReference type="RefSeq" id="WP_202239736.1">
    <property type="nucleotide sequence ID" value="NZ_AP018366.1"/>
</dbReference>
<accession>A0A7R6T9M9</accession>
<geneLocation type="plasmid" evidence="2 3">
    <name>pRVR1</name>
</geneLocation>
<reference evidence="2 3" key="1">
    <citation type="journal article" date="2020" name="Sci. Rep.">
        <title>beta-carboline chemical signals induce reveromycin production through a LuxR family regulator in Streptomyces sp. SN-593.</title>
        <authorList>
            <person name="Panthee S."/>
            <person name="Kito N."/>
            <person name="Hayashi T."/>
            <person name="Shimizu T."/>
            <person name="Ishikawa J."/>
            <person name="Hamamoto H."/>
            <person name="Osada H."/>
            <person name="Takahashi S."/>
        </authorList>
    </citation>
    <scope>NUCLEOTIDE SEQUENCE [LARGE SCALE GENOMIC DNA]</scope>
    <source>
        <strain evidence="2 3">SN-593</strain>
        <plasmid evidence="2 3">pRVR1</plasmid>
    </source>
</reference>
<organism evidence="2 3">
    <name type="scientific">Actinacidiphila reveromycinica</name>
    <dbReference type="NCBI Taxonomy" id="659352"/>
    <lineage>
        <taxon>Bacteria</taxon>
        <taxon>Bacillati</taxon>
        <taxon>Actinomycetota</taxon>
        <taxon>Actinomycetes</taxon>
        <taxon>Kitasatosporales</taxon>
        <taxon>Streptomycetaceae</taxon>
        <taxon>Actinacidiphila</taxon>
    </lineage>
</organism>
<evidence type="ECO:0000259" key="1">
    <source>
        <dbReference type="Pfam" id="PF12957"/>
    </source>
</evidence>